<dbReference type="EMBL" id="JBHSZI010000001">
    <property type="protein sequence ID" value="MFC7058326.1"/>
    <property type="molecule type" value="Genomic_DNA"/>
</dbReference>
<evidence type="ECO:0000256" key="2">
    <source>
        <dbReference type="ARBA" id="ARBA00022898"/>
    </source>
</evidence>
<dbReference type="GO" id="GO:0016829">
    <property type="term" value="F:lyase activity"/>
    <property type="evidence" value="ECO:0007669"/>
    <property type="project" value="UniProtKB-KW"/>
</dbReference>
<keyword evidence="2" id="KW-0663">Pyridoxal phosphate</keyword>
<dbReference type="PANTHER" id="PTHR48078:SF6">
    <property type="entry name" value="L-THREONINE DEHYDRATASE CATABOLIC TDCB"/>
    <property type="match status" value="1"/>
</dbReference>
<accession>A0ABD5VYW5</accession>
<sequence>METTEGFAGLRCLSCETTTDASAERCPDCDGLLDPVYDEATLERAHERVHNGERAAVLPFDDPVTIGEGGVTLIESPDLATELGVGRVLVADEGHNPTGALVDREMAVAVTAAHEAGAETVALPTTGNGGQAAAAYAARAGLEAECFVPSRSVFANKAMINVHGGEMSVVGGRYSDAAEVFEEASAEEEWRSLAPFGTPYRHEGAKTLAYDLLAELDDAPDAVVHPTSHGTGLYGLAKGFREFTETDHLGDVPRLYAAQPEGCAPLVDAGDEPTSVEHPDTICGALEVPAPAGGALALDALAETDGTAVAAEDDDILEGAASLAAAGVPLSATGGAAAAGARNLADDAFDTDETVVLVNPATANREADILRSHLMKQGI</sequence>
<dbReference type="GeneID" id="76630314"/>
<dbReference type="RefSeq" id="WP_267161024.1">
    <property type="nucleotide sequence ID" value="NZ_CP112972.1"/>
</dbReference>
<keyword evidence="3" id="KW-0456">Lyase</keyword>
<dbReference type="Pfam" id="PF00291">
    <property type="entry name" value="PALP"/>
    <property type="match status" value="1"/>
</dbReference>
<dbReference type="AlphaFoldDB" id="A0ABD5VYW5"/>
<dbReference type="InterPro" id="IPR050147">
    <property type="entry name" value="Ser/Thr_Dehydratase"/>
</dbReference>
<evidence type="ECO:0000256" key="1">
    <source>
        <dbReference type="ARBA" id="ARBA00001933"/>
    </source>
</evidence>
<evidence type="ECO:0000313" key="6">
    <source>
        <dbReference type="Proteomes" id="UP001596445"/>
    </source>
</evidence>
<dbReference type="Proteomes" id="UP001596445">
    <property type="component" value="Unassembled WGS sequence"/>
</dbReference>
<evidence type="ECO:0000256" key="3">
    <source>
        <dbReference type="ARBA" id="ARBA00023239"/>
    </source>
</evidence>
<gene>
    <name evidence="5" type="ORF">ACFQQG_09230</name>
</gene>
<organism evidence="5 6">
    <name type="scientific">Halovenus salina</name>
    <dbReference type="NCBI Taxonomy" id="1510225"/>
    <lineage>
        <taxon>Archaea</taxon>
        <taxon>Methanobacteriati</taxon>
        <taxon>Methanobacteriota</taxon>
        <taxon>Stenosarchaea group</taxon>
        <taxon>Halobacteria</taxon>
        <taxon>Halobacteriales</taxon>
        <taxon>Haloarculaceae</taxon>
        <taxon>Halovenus</taxon>
    </lineage>
</organism>
<proteinExistence type="predicted"/>
<keyword evidence="6" id="KW-1185">Reference proteome</keyword>
<dbReference type="PANTHER" id="PTHR48078">
    <property type="entry name" value="THREONINE DEHYDRATASE, MITOCHONDRIAL-RELATED"/>
    <property type="match status" value="1"/>
</dbReference>
<feature type="domain" description="Tryptophan synthase beta chain-like PALP" evidence="4">
    <location>
        <begin position="65"/>
        <end position="359"/>
    </location>
</feature>
<comment type="cofactor">
    <cofactor evidence="1">
        <name>pyridoxal 5'-phosphate</name>
        <dbReference type="ChEBI" id="CHEBI:597326"/>
    </cofactor>
</comment>
<reference evidence="5 6" key="1">
    <citation type="journal article" date="2019" name="Int. J. Syst. Evol. Microbiol.">
        <title>The Global Catalogue of Microorganisms (GCM) 10K type strain sequencing project: providing services to taxonomists for standard genome sequencing and annotation.</title>
        <authorList>
            <consortium name="The Broad Institute Genomics Platform"/>
            <consortium name="The Broad Institute Genome Sequencing Center for Infectious Disease"/>
            <person name="Wu L."/>
            <person name="Ma J."/>
        </authorList>
    </citation>
    <scope>NUCLEOTIDE SEQUENCE [LARGE SCALE GENOMIC DNA]</scope>
    <source>
        <strain evidence="5 6">JCM 30072</strain>
    </source>
</reference>
<evidence type="ECO:0000313" key="5">
    <source>
        <dbReference type="EMBL" id="MFC7058326.1"/>
    </source>
</evidence>
<dbReference type="InterPro" id="IPR001926">
    <property type="entry name" value="TrpB-like_PALP"/>
</dbReference>
<dbReference type="SUPFAM" id="SSF53686">
    <property type="entry name" value="Tryptophan synthase beta subunit-like PLP-dependent enzymes"/>
    <property type="match status" value="1"/>
</dbReference>
<name>A0ABD5VYW5_9EURY</name>
<dbReference type="Gene3D" id="3.40.50.1100">
    <property type="match status" value="2"/>
</dbReference>
<dbReference type="InterPro" id="IPR036052">
    <property type="entry name" value="TrpB-like_PALP_sf"/>
</dbReference>
<comment type="caution">
    <text evidence="5">The sequence shown here is derived from an EMBL/GenBank/DDBJ whole genome shotgun (WGS) entry which is preliminary data.</text>
</comment>
<evidence type="ECO:0000259" key="4">
    <source>
        <dbReference type="Pfam" id="PF00291"/>
    </source>
</evidence>
<protein>
    <submittedName>
        <fullName evidence="5">Pyridoxal-phosphate dependent enzyme</fullName>
    </submittedName>
</protein>